<evidence type="ECO:0000313" key="1">
    <source>
        <dbReference type="EMBL" id="HIZ36689.1"/>
    </source>
</evidence>
<gene>
    <name evidence="1" type="ORF">H9815_13000</name>
</gene>
<dbReference type="AlphaFoldDB" id="A0A9D2EFH5"/>
<sequence>MSDRPVVILMTSNGVGMGHLSRQLTVALSGAHRFDAVILTLSRALPRVIEAAHSGELPDATDRGVRFEYAPSWESGWLPTGWRAPLRRKYRSYRWAPYLRDRIRALAVETGAQALVFDGVAPYPGLIGARQQLPELKFAWLRRGLWRRGAPAARLDLSRYFDLTIEPGDVASQWDRGPTRGRTDVERLPGAVSLTDVLSPYSREEARRRLHLPADRPILLLTPGSGALASVDATAAEVLAAVRAAHPDWLVAVTRQSIARHSIQEDAGRVIVLDDVFPLVRYLSAFDAAVGVGGYNGVHELLSAGIPTLLIPSLHHATDDQPARTGGAARRGAALTVQSSIASAIDRLLTPAVQDELRAVMRTLEPASAGLLIADRVAELAGAGTPATTWPNVTPYAPLPDLRTQARRGTPTEVRWTHQLDRAMLEDVRPVEHVLPGTSQRYAAERRQIANWLYRTR</sequence>
<reference evidence="1" key="1">
    <citation type="journal article" date="2021" name="PeerJ">
        <title>Extensive microbial diversity within the chicken gut microbiome revealed by metagenomics and culture.</title>
        <authorList>
            <person name="Gilroy R."/>
            <person name="Ravi A."/>
            <person name="Getino M."/>
            <person name="Pursley I."/>
            <person name="Horton D.L."/>
            <person name="Alikhan N.F."/>
            <person name="Baker D."/>
            <person name="Gharbi K."/>
            <person name="Hall N."/>
            <person name="Watson M."/>
            <person name="Adriaenssens E.M."/>
            <person name="Foster-Nyarko E."/>
            <person name="Jarju S."/>
            <person name="Secka A."/>
            <person name="Antonio M."/>
            <person name="Oren A."/>
            <person name="Chaudhuri R.R."/>
            <person name="La Ragione R."/>
            <person name="Hildebrand F."/>
            <person name="Pallen M.J."/>
        </authorList>
    </citation>
    <scope>NUCLEOTIDE SEQUENCE</scope>
    <source>
        <strain evidence="1">ChiGjej4B4-7305</strain>
    </source>
</reference>
<dbReference type="EMBL" id="DXBY01000222">
    <property type="protein sequence ID" value="HIZ36689.1"/>
    <property type="molecule type" value="Genomic_DNA"/>
</dbReference>
<comment type="caution">
    <text evidence="1">The sequence shown here is derived from an EMBL/GenBank/DDBJ whole genome shotgun (WGS) entry which is preliminary data.</text>
</comment>
<protein>
    <recommendedName>
        <fullName evidence="3">UDP-N-acetylglucosamine--LPS N-acetylglucosamine transferase</fullName>
    </recommendedName>
</protein>
<dbReference type="Gene3D" id="3.40.50.2000">
    <property type="entry name" value="Glycogen Phosphorylase B"/>
    <property type="match status" value="1"/>
</dbReference>
<reference evidence="1" key="2">
    <citation type="submission" date="2021-04" db="EMBL/GenBank/DDBJ databases">
        <authorList>
            <person name="Gilroy R."/>
        </authorList>
    </citation>
    <scope>NUCLEOTIDE SEQUENCE</scope>
    <source>
        <strain evidence="1">ChiGjej4B4-7305</strain>
    </source>
</reference>
<evidence type="ECO:0008006" key="3">
    <source>
        <dbReference type="Google" id="ProtNLM"/>
    </source>
</evidence>
<evidence type="ECO:0000313" key="2">
    <source>
        <dbReference type="Proteomes" id="UP000824037"/>
    </source>
</evidence>
<dbReference type="SUPFAM" id="SSF53756">
    <property type="entry name" value="UDP-Glycosyltransferase/glycogen phosphorylase"/>
    <property type="match status" value="1"/>
</dbReference>
<name>A0A9D2EFH5_9MICO</name>
<organism evidence="1 2">
    <name type="scientific">Candidatus Ruania gallistercoris</name>
    <dbReference type="NCBI Taxonomy" id="2838746"/>
    <lineage>
        <taxon>Bacteria</taxon>
        <taxon>Bacillati</taxon>
        <taxon>Actinomycetota</taxon>
        <taxon>Actinomycetes</taxon>
        <taxon>Micrococcales</taxon>
        <taxon>Ruaniaceae</taxon>
        <taxon>Ruania</taxon>
    </lineage>
</organism>
<proteinExistence type="predicted"/>
<dbReference type="Proteomes" id="UP000824037">
    <property type="component" value="Unassembled WGS sequence"/>
</dbReference>
<accession>A0A9D2EFH5</accession>